<feature type="transmembrane region" description="Helical" evidence="1">
    <location>
        <begin position="50"/>
        <end position="75"/>
    </location>
</feature>
<dbReference type="Pfam" id="PF01569">
    <property type="entry name" value="PAP2"/>
    <property type="match status" value="1"/>
</dbReference>
<comment type="caution">
    <text evidence="3">The sequence shown here is derived from an EMBL/GenBank/DDBJ whole genome shotgun (WGS) entry which is preliminary data.</text>
</comment>
<dbReference type="InterPro" id="IPR036938">
    <property type="entry name" value="PAP2/HPO_sf"/>
</dbReference>
<dbReference type="SUPFAM" id="SSF48317">
    <property type="entry name" value="Acid phosphatase/Vanadium-dependent haloperoxidase"/>
    <property type="match status" value="1"/>
</dbReference>
<evidence type="ECO:0000259" key="2">
    <source>
        <dbReference type="SMART" id="SM00014"/>
    </source>
</evidence>
<dbReference type="Gene3D" id="1.20.144.10">
    <property type="entry name" value="Phosphatidic acid phosphatase type 2/haloperoxidase"/>
    <property type="match status" value="1"/>
</dbReference>
<dbReference type="AlphaFoldDB" id="A0A323UU89"/>
<sequence>MSPLTLAMLFSMISCGLIFSLWPGLDLWVTSQFYDPATGFSGERSAFVIALYRGIPMMSKAIILGLFIAMFAYAFQRGAQGLKRRIQVGYLITALVLGPGLLIDVLLKDFWGRARPAKVAEFGGSAVFTPALVPAKQCDNNCSFVSGHASAGFYAVSLGFLGGAAARRRWTLIGFALGGIAGYGRIAQGGHFLSDVLFSFFATWFAAWFAWVIFRRLGWLTEPTTEKN</sequence>
<reference evidence="3 4" key="1">
    <citation type="submission" date="2018-06" db="EMBL/GenBank/DDBJ databases">
        <title>Azoarcus communis strain SWub3 genome.</title>
        <authorList>
            <person name="Zorraquino Salvo V."/>
            <person name="Toubiana D."/>
            <person name="Blumwald E."/>
        </authorList>
    </citation>
    <scope>NUCLEOTIDE SEQUENCE [LARGE SCALE GENOMIC DNA]</scope>
    <source>
        <strain evidence="3 4">SWub3</strain>
    </source>
</reference>
<dbReference type="Proteomes" id="UP000248259">
    <property type="component" value="Unassembled WGS sequence"/>
</dbReference>
<evidence type="ECO:0000256" key="1">
    <source>
        <dbReference type="SAM" id="Phobius"/>
    </source>
</evidence>
<protein>
    <submittedName>
        <fullName evidence="3">PAP2 family protein</fullName>
    </submittedName>
</protein>
<dbReference type="EMBL" id="QKOE01000010">
    <property type="protein sequence ID" value="PZA15967.1"/>
    <property type="molecule type" value="Genomic_DNA"/>
</dbReference>
<feature type="transmembrane region" description="Helical" evidence="1">
    <location>
        <begin position="170"/>
        <end position="186"/>
    </location>
</feature>
<feature type="domain" description="Phosphatidic acid phosphatase type 2/haloperoxidase" evidence="2">
    <location>
        <begin position="88"/>
        <end position="211"/>
    </location>
</feature>
<dbReference type="CDD" id="cd03396">
    <property type="entry name" value="PAP2_like_6"/>
    <property type="match status" value="1"/>
</dbReference>
<dbReference type="InterPro" id="IPR000326">
    <property type="entry name" value="PAP2/HPO"/>
</dbReference>
<feature type="transmembrane region" description="Helical" evidence="1">
    <location>
        <begin position="192"/>
        <end position="214"/>
    </location>
</feature>
<keyword evidence="1" id="KW-0812">Transmembrane</keyword>
<organism evidence="3 4">
    <name type="scientific">Parazoarcus communis SWub3 = DSM 12120</name>
    <dbReference type="NCBI Taxonomy" id="1121029"/>
    <lineage>
        <taxon>Bacteria</taxon>
        <taxon>Pseudomonadati</taxon>
        <taxon>Pseudomonadota</taxon>
        <taxon>Betaproteobacteria</taxon>
        <taxon>Rhodocyclales</taxon>
        <taxon>Zoogloeaceae</taxon>
        <taxon>Parazoarcus</taxon>
    </lineage>
</organism>
<dbReference type="SMART" id="SM00014">
    <property type="entry name" value="acidPPc"/>
    <property type="match status" value="1"/>
</dbReference>
<gene>
    <name evidence="3" type="ORF">DNK49_14265</name>
</gene>
<name>A0A323UU89_9RHOO</name>
<feature type="transmembrane region" description="Helical" evidence="1">
    <location>
        <begin position="6"/>
        <end position="29"/>
    </location>
</feature>
<keyword evidence="4" id="KW-1185">Reference proteome</keyword>
<accession>A0A323UU89</accession>
<feature type="transmembrane region" description="Helical" evidence="1">
    <location>
        <begin position="87"/>
        <end position="107"/>
    </location>
</feature>
<keyword evidence="1" id="KW-0472">Membrane</keyword>
<dbReference type="OrthoDB" id="9813524at2"/>
<evidence type="ECO:0000313" key="3">
    <source>
        <dbReference type="EMBL" id="PZA15967.1"/>
    </source>
</evidence>
<proteinExistence type="predicted"/>
<keyword evidence="1" id="KW-1133">Transmembrane helix</keyword>
<evidence type="ECO:0000313" key="4">
    <source>
        <dbReference type="Proteomes" id="UP000248259"/>
    </source>
</evidence>